<gene>
    <name evidence="3" type="ORF">E8E13_009433</name>
</gene>
<keyword evidence="2" id="KW-1133">Transmembrane helix</keyword>
<keyword evidence="2" id="KW-0812">Transmembrane</keyword>
<evidence type="ECO:0000256" key="1">
    <source>
        <dbReference type="SAM" id="MobiDB-lite"/>
    </source>
</evidence>
<feature type="region of interest" description="Disordered" evidence="1">
    <location>
        <begin position="201"/>
        <end position="281"/>
    </location>
</feature>
<organism evidence="3 4">
    <name type="scientific">Curvularia kusanoi</name>
    <name type="common">Cochliobolus kusanoi</name>
    <dbReference type="NCBI Taxonomy" id="90978"/>
    <lineage>
        <taxon>Eukaryota</taxon>
        <taxon>Fungi</taxon>
        <taxon>Dikarya</taxon>
        <taxon>Ascomycota</taxon>
        <taxon>Pezizomycotina</taxon>
        <taxon>Dothideomycetes</taxon>
        <taxon>Pleosporomycetidae</taxon>
        <taxon>Pleosporales</taxon>
        <taxon>Pleosporineae</taxon>
        <taxon>Pleosporaceae</taxon>
        <taxon>Curvularia</taxon>
    </lineage>
</organism>
<protein>
    <submittedName>
        <fullName evidence="3">Uncharacterized protein</fullName>
    </submittedName>
</protein>
<sequence>MPARLPDVDLTIDRFGHQNDLTPLPVRFRFVHRNITTSSTTTITHASMALNTFRFANYSSSNSHTSALPIPRTVLASPTMPELQNTATSLNPEQSTAFWIILIFTCLGILFFFIFGFFELMRKDNVQEPGMSERETRRVEFHLRNGNTKLDHIVVKVVAVAKQLDSVGKRLDEVHERLDTVCEALSSLTQLEEPLMSGLELREGGEGVEVPDGAYEGNVEDSTGGESGDVGLEDLESKLSDPVPESRPEAEISKEGTEPDSENVEKTWRRHLRSKGYDVNA</sequence>
<evidence type="ECO:0000313" key="3">
    <source>
        <dbReference type="EMBL" id="KAF3004331.1"/>
    </source>
</evidence>
<feature type="transmembrane region" description="Helical" evidence="2">
    <location>
        <begin position="97"/>
        <end position="118"/>
    </location>
</feature>
<evidence type="ECO:0000256" key="2">
    <source>
        <dbReference type="SAM" id="Phobius"/>
    </source>
</evidence>
<accession>A0A9P4TGT6</accession>
<comment type="caution">
    <text evidence="3">The sequence shown here is derived from an EMBL/GenBank/DDBJ whole genome shotgun (WGS) entry which is preliminary data.</text>
</comment>
<dbReference type="Proteomes" id="UP000801428">
    <property type="component" value="Unassembled WGS sequence"/>
</dbReference>
<dbReference type="EMBL" id="SWKU01000008">
    <property type="protein sequence ID" value="KAF3004331.1"/>
    <property type="molecule type" value="Genomic_DNA"/>
</dbReference>
<reference evidence="3" key="1">
    <citation type="submission" date="2019-04" db="EMBL/GenBank/DDBJ databases">
        <title>Sequencing of skin fungus with MAO and IRED activity.</title>
        <authorList>
            <person name="Marsaioli A.J."/>
            <person name="Bonatto J.M.C."/>
            <person name="Reis Junior O."/>
        </authorList>
    </citation>
    <scope>NUCLEOTIDE SEQUENCE</scope>
    <source>
        <strain evidence="3">30M1</strain>
    </source>
</reference>
<evidence type="ECO:0000313" key="4">
    <source>
        <dbReference type="Proteomes" id="UP000801428"/>
    </source>
</evidence>
<feature type="compositionally biased region" description="Basic and acidic residues" evidence="1">
    <location>
        <begin position="235"/>
        <end position="267"/>
    </location>
</feature>
<keyword evidence="2" id="KW-0472">Membrane</keyword>
<proteinExistence type="predicted"/>
<name>A0A9P4TGT6_CURKU</name>
<keyword evidence="4" id="KW-1185">Reference proteome</keyword>
<dbReference type="AlphaFoldDB" id="A0A9P4TGT6"/>